<gene>
    <name evidence="2" type="ORF">TW77_13420</name>
</gene>
<evidence type="ECO:0000313" key="3">
    <source>
        <dbReference type="Proteomes" id="UP000033452"/>
    </source>
</evidence>
<dbReference type="AlphaFoldDB" id="A0A0F4QKI0"/>
<feature type="signal peptide" evidence="1">
    <location>
        <begin position="1"/>
        <end position="21"/>
    </location>
</feature>
<reference evidence="2 3" key="1">
    <citation type="journal article" date="2015" name="BMC Genomics">
        <title>Genome mining reveals unlocked bioactive potential of marine Gram-negative bacteria.</title>
        <authorList>
            <person name="Machado H."/>
            <person name="Sonnenschein E.C."/>
            <person name="Melchiorsen J."/>
            <person name="Gram L."/>
        </authorList>
    </citation>
    <scope>NUCLEOTIDE SEQUENCE [LARGE SCALE GENOMIC DNA]</scope>
    <source>
        <strain evidence="2 3">S2471</strain>
    </source>
</reference>
<feature type="chain" id="PRO_5002475399" evidence="1">
    <location>
        <begin position="22"/>
        <end position="224"/>
    </location>
</feature>
<dbReference type="InterPro" id="IPR011250">
    <property type="entry name" value="OMP/PagP_B-barrel"/>
</dbReference>
<dbReference type="Proteomes" id="UP000033452">
    <property type="component" value="Unassembled WGS sequence"/>
</dbReference>
<protein>
    <submittedName>
        <fullName evidence="2">Membrane protein</fullName>
    </submittedName>
</protein>
<sequence length="224" mass="24027">MKKFTAAILSTLMLTAPLAQAQLSVNVGAINVNPSDTASALNEIKTAGLVADSDTQLGITFDYQYNDNIVFELIAATPFSHTVEGEGYIPGSPNTQLGGVEIASVKHLPPTLLAQYHFFGANDKFRPFIGAGLNYTVFFDEEASAALKGVLGTDDVKVELDSSFGVALQVGFNYDLNDKWGLHAMVSKMDINTDATVYADGKQALTSDVELDPIVAMFGVKYKF</sequence>
<dbReference type="PANTHER" id="PTHR36920:SF1">
    <property type="entry name" value="OUTER MEMBRANE PROTEIN W"/>
    <property type="match status" value="1"/>
</dbReference>
<accession>A0A0F4QKI0</accession>
<keyword evidence="3" id="KW-1185">Reference proteome</keyword>
<dbReference type="EMBL" id="JXYA01000028">
    <property type="protein sequence ID" value="KJZ08131.1"/>
    <property type="molecule type" value="Genomic_DNA"/>
</dbReference>
<dbReference type="GO" id="GO:0019867">
    <property type="term" value="C:outer membrane"/>
    <property type="evidence" value="ECO:0007669"/>
    <property type="project" value="InterPro"/>
</dbReference>
<dbReference type="Gene3D" id="2.40.160.20">
    <property type="match status" value="1"/>
</dbReference>
<dbReference type="GO" id="GO:0055085">
    <property type="term" value="P:transmembrane transport"/>
    <property type="evidence" value="ECO:0007669"/>
    <property type="project" value="TreeGrafter"/>
</dbReference>
<organism evidence="2 3">
    <name type="scientific">Pseudoalteromonas rubra</name>
    <dbReference type="NCBI Taxonomy" id="43658"/>
    <lineage>
        <taxon>Bacteria</taxon>
        <taxon>Pseudomonadati</taxon>
        <taxon>Pseudomonadota</taxon>
        <taxon>Gammaproteobacteria</taxon>
        <taxon>Alteromonadales</taxon>
        <taxon>Pseudoalteromonadaceae</taxon>
        <taxon>Pseudoalteromonas</taxon>
    </lineage>
</organism>
<dbReference type="RefSeq" id="WP_046005498.1">
    <property type="nucleotide sequence ID" value="NZ_JXYA01000028.1"/>
</dbReference>
<name>A0A0F4QKI0_9GAMM</name>
<proteinExistence type="predicted"/>
<keyword evidence="1" id="KW-0732">Signal</keyword>
<dbReference type="SUPFAM" id="SSF56925">
    <property type="entry name" value="OMPA-like"/>
    <property type="match status" value="1"/>
</dbReference>
<dbReference type="OrthoDB" id="9807574at2"/>
<evidence type="ECO:0000256" key="1">
    <source>
        <dbReference type="SAM" id="SignalP"/>
    </source>
</evidence>
<dbReference type="PANTHER" id="PTHR36920">
    <property type="match status" value="1"/>
</dbReference>
<dbReference type="Pfam" id="PF03922">
    <property type="entry name" value="OmpW"/>
    <property type="match status" value="1"/>
</dbReference>
<comment type="caution">
    <text evidence="2">The sequence shown here is derived from an EMBL/GenBank/DDBJ whole genome shotgun (WGS) entry which is preliminary data.</text>
</comment>
<dbReference type="InterPro" id="IPR005618">
    <property type="entry name" value="OMPW"/>
</dbReference>
<evidence type="ECO:0000313" key="2">
    <source>
        <dbReference type="EMBL" id="KJZ08131.1"/>
    </source>
</evidence>
<dbReference type="PATRIC" id="fig|43658.5.peg.2834"/>